<proteinExistence type="predicted"/>
<sequence>MNYLLPERREALAAEYALGTLSGLARARFQRLMMQHAELRSAVWRWENYFNELGATLPEQTPAAHVWQGIAQRLGFVPAKSEKSHWSLARWLSGAIVAAALVLAVLVAPNQHQPMPSQLALFQNADSQPLWLVQLQSDLIKARATPNVTPSLTADFELWMVPSDGSAPISLGLLPESGSRELLSAHRLVNVAFNALAISQEPPGGSPTGQPTQVLYVAQLVAI</sequence>
<keyword evidence="1" id="KW-1133">Transmembrane helix</keyword>
<gene>
    <name evidence="3" type="ORF">FHS30_002235</name>
</gene>
<accession>A0A839UUH3</accession>
<keyword evidence="1" id="KW-0812">Transmembrane</keyword>
<feature type="transmembrane region" description="Helical" evidence="1">
    <location>
        <begin position="88"/>
        <end position="108"/>
    </location>
</feature>
<protein>
    <submittedName>
        <fullName evidence="3">Anti-sigma-K factor RskA</fullName>
    </submittedName>
</protein>
<dbReference type="EMBL" id="JACHXZ010000003">
    <property type="protein sequence ID" value="MBB3169027.1"/>
    <property type="molecule type" value="Genomic_DNA"/>
</dbReference>
<feature type="domain" description="Anti-sigma K factor RskA C-terminal" evidence="2">
    <location>
        <begin position="96"/>
        <end position="212"/>
    </location>
</feature>
<keyword evidence="1" id="KW-0472">Membrane</keyword>
<dbReference type="Pfam" id="PF10099">
    <property type="entry name" value="RskA_C"/>
    <property type="match status" value="1"/>
</dbReference>
<reference evidence="3 4" key="1">
    <citation type="submission" date="2020-08" db="EMBL/GenBank/DDBJ databases">
        <title>Genomic Encyclopedia of Type Strains, Phase III (KMG-III): the genomes of soil and plant-associated and newly described type strains.</title>
        <authorList>
            <person name="Whitman W."/>
        </authorList>
    </citation>
    <scope>NUCLEOTIDE SEQUENCE [LARGE SCALE GENOMIC DNA]</scope>
    <source>
        <strain evidence="3 4">CECT 8571</strain>
    </source>
</reference>
<dbReference type="GO" id="GO:0005886">
    <property type="term" value="C:plasma membrane"/>
    <property type="evidence" value="ECO:0007669"/>
    <property type="project" value="InterPro"/>
</dbReference>
<comment type="caution">
    <text evidence="3">The sequence shown here is derived from an EMBL/GenBank/DDBJ whole genome shotgun (WGS) entry which is preliminary data.</text>
</comment>
<dbReference type="AlphaFoldDB" id="A0A839UUH3"/>
<evidence type="ECO:0000313" key="3">
    <source>
        <dbReference type="EMBL" id="MBB3169027.1"/>
    </source>
</evidence>
<evidence type="ECO:0000259" key="2">
    <source>
        <dbReference type="Pfam" id="PF10099"/>
    </source>
</evidence>
<dbReference type="PANTHER" id="PTHR37461:SF1">
    <property type="entry name" value="ANTI-SIGMA-K FACTOR RSKA"/>
    <property type="match status" value="1"/>
</dbReference>
<dbReference type="GO" id="GO:0006417">
    <property type="term" value="P:regulation of translation"/>
    <property type="evidence" value="ECO:0007669"/>
    <property type="project" value="TreeGrafter"/>
</dbReference>
<keyword evidence="4" id="KW-1185">Reference proteome</keyword>
<dbReference type="Proteomes" id="UP000559987">
    <property type="component" value="Unassembled WGS sequence"/>
</dbReference>
<dbReference type="RefSeq" id="WP_183910524.1">
    <property type="nucleotide sequence ID" value="NZ_JACHXZ010000003.1"/>
</dbReference>
<dbReference type="InterPro" id="IPR018764">
    <property type="entry name" value="RskA_C"/>
</dbReference>
<name>A0A839UUH3_9GAMM</name>
<dbReference type="InterPro" id="IPR051474">
    <property type="entry name" value="Anti-sigma-K/W_factor"/>
</dbReference>
<dbReference type="GO" id="GO:0016989">
    <property type="term" value="F:sigma factor antagonist activity"/>
    <property type="evidence" value="ECO:0007669"/>
    <property type="project" value="TreeGrafter"/>
</dbReference>
<dbReference type="PANTHER" id="PTHR37461">
    <property type="entry name" value="ANTI-SIGMA-K FACTOR RSKA"/>
    <property type="match status" value="1"/>
</dbReference>
<evidence type="ECO:0000256" key="1">
    <source>
        <dbReference type="SAM" id="Phobius"/>
    </source>
</evidence>
<organism evidence="3 4">
    <name type="scientific">Simiduia aestuariiviva</name>
    <dbReference type="NCBI Taxonomy" id="1510459"/>
    <lineage>
        <taxon>Bacteria</taxon>
        <taxon>Pseudomonadati</taxon>
        <taxon>Pseudomonadota</taxon>
        <taxon>Gammaproteobacteria</taxon>
        <taxon>Cellvibrionales</taxon>
        <taxon>Cellvibrionaceae</taxon>
        <taxon>Simiduia</taxon>
    </lineage>
</organism>
<evidence type="ECO:0000313" key="4">
    <source>
        <dbReference type="Proteomes" id="UP000559987"/>
    </source>
</evidence>